<feature type="compositionally biased region" description="Basic and acidic residues" evidence="1">
    <location>
        <begin position="83"/>
        <end position="93"/>
    </location>
</feature>
<feature type="region of interest" description="Disordered" evidence="1">
    <location>
        <begin position="83"/>
        <end position="103"/>
    </location>
</feature>
<reference evidence="2 3" key="1">
    <citation type="journal article" date="2014" name="Am. J. Bot.">
        <title>Genome assembly and annotation for red clover (Trifolium pratense; Fabaceae).</title>
        <authorList>
            <person name="Istvanek J."/>
            <person name="Jaros M."/>
            <person name="Krenek A."/>
            <person name="Repkova J."/>
        </authorList>
    </citation>
    <scope>NUCLEOTIDE SEQUENCE [LARGE SCALE GENOMIC DNA]</scope>
    <source>
        <strain evidence="3">cv. Tatra</strain>
        <tissue evidence="2">Young leaves</tissue>
    </source>
</reference>
<proteinExistence type="predicted"/>
<reference evidence="2 3" key="2">
    <citation type="journal article" date="2017" name="Front. Plant Sci.">
        <title>Gene Classification and Mining of Molecular Markers Useful in Red Clover (Trifolium pratense) Breeding.</title>
        <authorList>
            <person name="Istvanek J."/>
            <person name="Dluhosova J."/>
            <person name="Dluhos P."/>
            <person name="Patkova L."/>
            <person name="Nedelnik J."/>
            <person name="Repkova J."/>
        </authorList>
    </citation>
    <scope>NUCLEOTIDE SEQUENCE [LARGE SCALE GENOMIC DNA]</scope>
    <source>
        <strain evidence="3">cv. Tatra</strain>
        <tissue evidence="2">Young leaves</tissue>
    </source>
</reference>
<accession>A0A2K3L5J9</accession>
<name>A0A2K3L5J9_TRIPR</name>
<evidence type="ECO:0008006" key="4">
    <source>
        <dbReference type="Google" id="ProtNLM"/>
    </source>
</evidence>
<evidence type="ECO:0000256" key="1">
    <source>
        <dbReference type="SAM" id="MobiDB-lite"/>
    </source>
</evidence>
<dbReference type="EMBL" id="ASHM01026580">
    <property type="protein sequence ID" value="PNX73808.1"/>
    <property type="molecule type" value="Genomic_DNA"/>
</dbReference>
<dbReference type="Proteomes" id="UP000236291">
    <property type="component" value="Unassembled WGS sequence"/>
</dbReference>
<evidence type="ECO:0000313" key="3">
    <source>
        <dbReference type="Proteomes" id="UP000236291"/>
    </source>
</evidence>
<dbReference type="AlphaFoldDB" id="A0A2K3L5J9"/>
<feature type="compositionally biased region" description="Basic residues" evidence="1">
    <location>
        <begin position="94"/>
        <end position="103"/>
    </location>
</feature>
<protein>
    <recommendedName>
        <fullName evidence="4">Gag-pol polyprotein</fullName>
    </recommendedName>
</protein>
<evidence type="ECO:0000313" key="2">
    <source>
        <dbReference type="EMBL" id="PNX73808.1"/>
    </source>
</evidence>
<sequence>MKTCGETISNRMIIKKLMHTLSPQFDHIVMAIEESSAFRSLKIEDLQGSSKAHELRLVDKKCVKDSIKALQAQIFKKCGANDRFKGKKDEGKNKKSPIYRNPK</sequence>
<comment type="caution">
    <text evidence="2">The sequence shown here is derived from an EMBL/GenBank/DDBJ whole genome shotgun (WGS) entry which is preliminary data.</text>
</comment>
<organism evidence="2 3">
    <name type="scientific">Trifolium pratense</name>
    <name type="common">Red clover</name>
    <dbReference type="NCBI Taxonomy" id="57577"/>
    <lineage>
        <taxon>Eukaryota</taxon>
        <taxon>Viridiplantae</taxon>
        <taxon>Streptophyta</taxon>
        <taxon>Embryophyta</taxon>
        <taxon>Tracheophyta</taxon>
        <taxon>Spermatophyta</taxon>
        <taxon>Magnoliopsida</taxon>
        <taxon>eudicotyledons</taxon>
        <taxon>Gunneridae</taxon>
        <taxon>Pentapetalae</taxon>
        <taxon>rosids</taxon>
        <taxon>fabids</taxon>
        <taxon>Fabales</taxon>
        <taxon>Fabaceae</taxon>
        <taxon>Papilionoideae</taxon>
        <taxon>50 kb inversion clade</taxon>
        <taxon>NPAAA clade</taxon>
        <taxon>Hologalegina</taxon>
        <taxon>IRL clade</taxon>
        <taxon>Trifolieae</taxon>
        <taxon>Trifolium</taxon>
    </lineage>
</organism>
<gene>
    <name evidence="2" type="ORF">L195_g029714</name>
</gene>